<name>A0A2H6LME4_9NOSO</name>
<protein>
    <submittedName>
        <fullName evidence="2">Phosphoribosyltransferase</fullName>
    </submittedName>
</protein>
<comment type="caution">
    <text evidence="2">The sequence shown here is derived from an EMBL/GenBank/DDBJ whole genome shotgun (WGS) entry which is preliminary data.</text>
</comment>
<evidence type="ECO:0000259" key="1">
    <source>
        <dbReference type="Pfam" id="PF00156"/>
    </source>
</evidence>
<feature type="domain" description="Phosphoribosyltransferase" evidence="1">
    <location>
        <begin position="45"/>
        <end position="202"/>
    </location>
</feature>
<dbReference type="Gene3D" id="3.30.1310.20">
    <property type="entry name" value="PRTase-like"/>
    <property type="match status" value="1"/>
</dbReference>
<proteinExistence type="predicted"/>
<dbReference type="InterPro" id="IPR000836">
    <property type="entry name" value="PRTase_dom"/>
</dbReference>
<gene>
    <name evidence="2" type="ORF">NCWK1_4159</name>
</gene>
<dbReference type="Proteomes" id="UP000236527">
    <property type="component" value="Unassembled WGS sequence"/>
</dbReference>
<dbReference type="Pfam" id="PF00156">
    <property type="entry name" value="Pribosyltran"/>
    <property type="match status" value="1"/>
</dbReference>
<dbReference type="EMBL" id="BDGE01000077">
    <property type="protein sequence ID" value="GBE94385.1"/>
    <property type="molecule type" value="Genomic_DNA"/>
</dbReference>
<dbReference type="GO" id="GO:0016757">
    <property type="term" value="F:glycosyltransferase activity"/>
    <property type="evidence" value="ECO:0007669"/>
    <property type="project" value="UniProtKB-KW"/>
</dbReference>
<dbReference type="AlphaFoldDB" id="A0A2H6LME4"/>
<evidence type="ECO:0000313" key="2">
    <source>
        <dbReference type="EMBL" id="GBE94385.1"/>
    </source>
</evidence>
<keyword evidence="3" id="KW-1185">Reference proteome</keyword>
<dbReference type="SUPFAM" id="SSF53271">
    <property type="entry name" value="PRTase-like"/>
    <property type="match status" value="1"/>
</dbReference>
<accession>A0A2H6LME4</accession>
<keyword evidence="2" id="KW-0808">Transferase</keyword>
<dbReference type="Gene3D" id="3.40.50.2020">
    <property type="match status" value="1"/>
</dbReference>
<dbReference type="CDD" id="cd06223">
    <property type="entry name" value="PRTases_typeI"/>
    <property type="match status" value="1"/>
</dbReference>
<sequence length="251" mass="27469">MLNTEIGMSFIVAANLSHDKNNALKKSMLHTPLFENRTQAGAELARVIQNVLTQQTTDFGIKPVPIVYALPRGGIPVAAPIAQLLDCPLTIVVAKKISHPDNPELAIGAVTAAGDVLWNQPKVCRWKYTSRWQETALNQAMNQAQELEAYFSSACPSVHPAGATLILVDDGIATGMTMAVAAITIKKLAPAAVWLCAPVAPLELVPWLQQWCDRLIFLETPEFFRSVSNFYTEFPQVETEEALVYLQAANK</sequence>
<evidence type="ECO:0000313" key="3">
    <source>
        <dbReference type="Proteomes" id="UP000236527"/>
    </source>
</evidence>
<keyword evidence="2" id="KW-0328">Glycosyltransferase</keyword>
<reference evidence="3" key="1">
    <citation type="journal article" date="2018" name="Genome Announc.">
        <title>Draft Genome Sequence of the Nitrogen-Fixing and Hormogonia-Inducing Cyanobacterium Nostoc cycadae Strain WK-1, Isolated from the Coralloid Roots of Cycas revoluta.</title>
        <authorList>
            <person name="Kanesaki Y."/>
            <person name="Hirose M."/>
            <person name="Hirose Y."/>
            <person name="Fujisawa T."/>
            <person name="Nakamura Y."/>
            <person name="Watanabe S."/>
            <person name="Matsunaga S."/>
            <person name="Uchida H."/>
            <person name="Murakami A."/>
        </authorList>
    </citation>
    <scope>NUCLEOTIDE SEQUENCE [LARGE SCALE GENOMIC DNA]</scope>
    <source>
        <strain evidence="3">WK-1</strain>
    </source>
</reference>
<dbReference type="InterPro" id="IPR029057">
    <property type="entry name" value="PRTase-like"/>
</dbReference>
<organism evidence="2 3">
    <name type="scientific">Nostoc cycadae WK-1</name>
    <dbReference type="NCBI Taxonomy" id="1861711"/>
    <lineage>
        <taxon>Bacteria</taxon>
        <taxon>Bacillati</taxon>
        <taxon>Cyanobacteriota</taxon>
        <taxon>Cyanophyceae</taxon>
        <taxon>Nostocales</taxon>
        <taxon>Nostocaceae</taxon>
        <taxon>Nostoc</taxon>
    </lineage>
</organism>